<name>A0A521E6F2_9SPHI</name>
<accession>A0A521E6F2</accession>
<gene>
    <name evidence="1" type="ORF">SAMN06265348_10796</name>
</gene>
<organism evidence="1 2">
    <name type="scientific">Pedobacter westerhofensis</name>
    <dbReference type="NCBI Taxonomy" id="425512"/>
    <lineage>
        <taxon>Bacteria</taxon>
        <taxon>Pseudomonadati</taxon>
        <taxon>Bacteroidota</taxon>
        <taxon>Sphingobacteriia</taxon>
        <taxon>Sphingobacteriales</taxon>
        <taxon>Sphingobacteriaceae</taxon>
        <taxon>Pedobacter</taxon>
    </lineage>
</organism>
<dbReference type="Proteomes" id="UP000320300">
    <property type="component" value="Unassembled WGS sequence"/>
</dbReference>
<reference evidence="1 2" key="1">
    <citation type="submission" date="2017-05" db="EMBL/GenBank/DDBJ databases">
        <authorList>
            <person name="Varghese N."/>
            <person name="Submissions S."/>
        </authorList>
    </citation>
    <scope>NUCLEOTIDE SEQUENCE [LARGE SCALE GENOMIC DNA]</scope>
    <source>
        <strain evidence="1 2">DSM 19036</strain>
    </source>
</reference>
<proteinExistence type="predicted"/>
<evidence type="ECO:0000313" key="2">
    <source>
        <dbReference type="Proteomes" id="UP000320300"/>
    </source>
</evidence>
<dbReference type="AlphaFoldDB" id="A0A521E6F2"/>
<keyword evidence="2" id="KW-1185">Reference proteome</keyword>
<protein>
    <submittedName>
        <fullName evidence="1">Uncharacterized protein</fullName>
    </submittedName>
</protein>
<evidence type="ECO:0000313" key="1">
    <source>
        <dbReference type="EMBL" id="SMO79465.1"/>
    </source>
</evidence>
<dbReference type="RefSeq" id="WP_142528932.1">
    <property type="nucleotide sequence ID" value="NZ_CBCSJO010000007.1"/>
</dbReference>
<sequence>MNTNKRSYIFCCILMICFSSCVRKPRRPLMRGKPRLTNNSYLYLRNGRPFGILRVECSDCQMTYIVNSERFTIDIKEGNEDRFIYPKQNSFLRTELRSNGNQMIRVLAINPNGKMVSNVLDSFVIDQHSKNKYPMHYNRFKNTIVVDISKKKH</sequence>
<dbReference type="EMBL" id="FXTN01000007">
    <property type="protein sequence ID" value="SMO79465.1"/>
    <property type="molecule type" value="Genomic_DNA"/>
</dbReference>
<dbReference type="OrthoDB" id="765162at2"/>